<dbReference type="PANTHER" id="PTHR46430:SF1">
    <property type="entry name" value="CHITIN SYNTHASE REGULATOR SKT5-RELATED"/>
    <property type="match status" value="1"/>
</dbReference>
<dbReference type="InterPro" id="IPR051726">
    <property type="entry name" value="Chitin_Synth_Reg"/>
</dbReference>
<sequence length="662" mass="72058">MAEVQQNRHPLPMTPTSPGKAQWDGQEEQWNGRESLGSDSSLQRTPSKPADSIRRKSVPIPHHLDTPPLRDAPPPPSRGPPGLSVQDPGPATARPVVGNGYVLDSPKIVAPVSEQSAESLAYRPRIIADGSTHSRDSSGGHPTIEEEGVGNVDEPVQEYETLQYHAFDDPPKKKTTQNRSSHIPTLSAGSGSSGGEHRGPQLMVPGTAQRPTSMYTLGSDKRGRSLSPFDGHGSPQGSPKGYPRDLSSSRRSPASRPTSYVNLLNDVPYHQQVAPNGLTSHRTLQSAVGSAASLLDTKKTLDMYRANIKKTTDLPAQYEFAIYMVNCSQDPNVSSDIDPAELINEAKQILQRLADRAYPFAQYYLGDGYFSGLFNKSKPDQDKAFPLFVAASKHGHAEAGFRAALCYEFGWGTTKSYPKAVQFYRTAASKNHPGAATRLGLACLQNQMGLFGRDKYREGLKWLKRAQEGADYQYNPAPFELGLLHLTGFGDDVFKDEAYAAQLFTQSAELGHGQANYLMGQAYENGLYGCPKDAALSVHFYNGAATTGHAEAMMALTAWYMVGAEPVLEKDEREAYEWALKAAETGFHKAEYAVGYFTEMGIGCRRDPLGANYWYVQAADKGNENAKQRLKIINEAASGNGASVPAAKDDDGKGKKKFMGIF</sequence>
<organism evidence="3 4">
    <name type="scientific">Extremus antarcticus</name>
    <dbReference type="NCBI Taxonomy" id="702011"/>
    <lineage>
        <taxon>Eukaryota</taxon>
        <taxon>Fungi</taxon>
        <taxon>Dikarya</taxon>
        <taxon>Ascomycota</taxon>
        <taxon>Pezizomycotina</taxon>
        <taxon>Dothideomycetes</taxon>
        <taxon>Dothideomycetidae</taxon>
        <taxon>Mycosphaerellales</taxon>
        <taxon>Extremaceae</taxon>
        <taxon>Extremus</taxon>
    </lineage>
</organism>
<name>A0AAJ0D6S1_9PEZI</name>
<reference evidence="3" key="1">
    <citation type="submission" date="2023-04" db="EMBL/GenBank/DDBJ databases">
        <title>Black Yeasts Isolated from many extreme environments.</title>
        <authorList>
            <person name="Coleine C."/>
            <person name="Stajich J.E."/>
            <person name="Selbmann L."/>
        </authorList>
    </citation>
    <scope>NUCLEOTIDE SEQUENCE</scope>
    <source>
        <strain evidence="3">CCFEE 5312</strain>
    </source>
</reference>
<dbReference type="SMART" id="SM00671">
    <property type="entry name" value="SEL1"/>
    <property type="match status" value="6"/>
</dbReference>
<feature type="region of interest" description="Disordered" evidence="2">
    <location>
        <begin position="113"/>
        <end position="260"/>
    </location>
</feature>
<dbReference type="Pfam" id="PF08238">
    <property type="entry name" value="Sel1"/>
    <property type="match status" value="7"/>
</dbReference>
<feature type="region of interest" description="Disordered" evidence="2">
    <location>
        <begin position="1"/>
        <end position="99"/>
    </location>
</feature>
<feature type="compositionally biased region" description="Polar residues" evidence="2">
    <location>
        <begin position="1"/>
        <end position="19"/>
    </location>
</feature>
<dbReference type="PANTHER" id="PTHR46430">
    <property type="entry name" value="PROTEIN SKT5-RELATED"/>
    <property type="match status" value="1"/>
</dbReference>
<feature type="compositionally biased region" description="Low complexity" evidence="2">
    <location>
        <begin position="244"/>
        <end position="259"/>
    </location>
</feature>
<dbReference type="InterPro" id="IPR011990">
    <property type="entry name" value="TPR-like_helical_dom_sf"/>
</dbReference>
<dbReference type="EMBL" id="JAWDJX010000058">
    <property type="protein sequence ID" value="KAK3047654.1"/>
    <property type="molecule type" value="Genomic_DNA"/>
</dbReference>
<proteinExistence type="predicted"/>
<evidence type="ECO:0000256" key="1">
    <source>
        <dbReference type="ARBA" id="ARBA00022737"/>
    </source>
</evidence>
<keyword evidence="1" id="KW-0677">Repeat</keyword>
<evidence type="ECO:0000313" key="3">
    <source>
        <dbReference type="EMBL" id="KAK3047654.1"/>
    </source>
</evidence>
<evidence type="ECO:0000313" key="4">
    <source>
        <dbReference type="Proteomes" id="UP001271007"/>
    </source>
</evidence>
<dbReference type="SUPFAM" id="SSF81901">
    <property type="entry name" value="HCP-like"/>
    <property type="match status" value="1"/>
</dbReference>
<feature type="region of interest" description="Disordered" evidence="2">
    <location>
        <begin position="640"/>
        <end position="662"/>
    </location>
</feature>
<feature type="compositionally biased region" description="Polar residues" evidence="2">
    <location>
        <begin position="37"/>
        <end position="46"/>
    </location>
</feature>
<feature type="compositionally biased region" description="Polar residues" evidence="2">
    <location>
        <begin position="177"/>
        <end position="190"/>
    </location>
</feature>
<dbReference type="Gene3D" id="1.25.40.10">
    <property type="entry name" value="Tetratricopeptide repeat domain"/>
    <property type="match status" value="1"/>
</dbReference>
<dbReference type="Proteomes" id="UP001271007">
    <property type="component" value="Unassembled WGS sequence"/>
</dbReference>
<feature type="compositionally biased region" description="Pro residues" evidence="2">
    <location>
        <begin position="70"/>
        <end position="79"/>
    </location>
</feature>
<comment type="caution">
    <text evidence="3">The sequence shown here is derived from an EMBL/GenBank/DDBJ whole genome shotgun (WGS) entry which is preliminary data.</text>
</comment>
<accession>A0AAJ0D6S1</accession>
<gene>
    <name evidence="3" type="primary">CHS4</name>
    <name evidence="3" type="ORF">LTR09_010912</name>
</gene>
<dbReference type="InterPro" id="IPR006597">
    <property type="entry name" value="Sel1-like"/>
</dbReference>
<protein>
    <submittedName>
        <fullName evidence="3">Chitin synthase 4</fullName>
    </submittedName>
</protein>
<keyword evidence="4" id="KW-1185">Reference proteome</keyword>
<dbReference type="AlphaFoldDB" id="A0AAJ0D6S1"/>
<evidence type="ECO:0000256" key="2">
    <source>
        <dbReference type="SAM" id="MobiDB-lite"/>
    </source>
</evidence>